<dbReference type="Gene3D" id="1.10.357.10">
    <property type="entry name" value="Tetracycline Repressor, domain 2"/>
    <property type="match status" value="1"/>
</dbReference>
<dbReference type="Proteomes" id="UP000824260">
    <property type="component" value="Unassembled WGS sequence"/>
</dbReference>
<evidence type="ECO:0000256" key="3">
    <source>
        <dbReference type="ARBA" id="ARBA00023163"/>
    </source>
</evidence>
<dbReference type="InterPro" id="IPR009057">
    <property type="entry name" value="Homeodomain-like_sf"/>
</dbReference>
<organism evidence="6 7">
    <name type="scientific">Candidatus Pullichristensenella stercorigallinarum</name>
    <dbReference type="NCBI Taxonomy" id="2840909"/>
    <lineage>
        <taxon>Bacteria</taxon>
        <taxon>Bacillati</taxon>
        <taxon>Bacillota</taxon>
        <taxon>Clostridia</taxon>
        <taxon>Candidatus Pullichristensenella</taxon>
    </lineage>
</organism>
<dbReference type="PANTHER" id="PTHR30055">
    <property type="entry name" value="HTH-TYPE TRANSCRIPTIONAL REGULATOR RUTR"/>
    <property type="match status" value="1"/>
</dbReference>
<dbReference type="SUPFAM" id="SSF46689">
    <property type="entry name" value="Homeodomain-like"/>
    <property type="match status" value="1"/>
</dbReference>
<accession>A0A9D0ZLF2</accession>
<dbReference type="SUPFAM" id="SSF48498">
    <property type="entry name" value="Tetracyclin repressor-like, C-terminal domain"/>
    <property type="match status" value="1"/>
</dbReference>
<evidence type="ECO:0000313" key="7">
    <source>
        <dbReference type="Proteomes" id="UP000824260"/>
    </source>
</evidence>
<reference evidence="6" key="1">
    <citation type="submission" date="2020-10" db="EMBL/GenBank/DDBJ databases">
        <authorList>
            <person name="Gilroy R."/>
        </authorList>
    </citation>
    <scope>NUCLEOTIDE SEQUENCE</scope>
    <source>
        <strain evidence="6">ChiSjej6B24-2974</strain>
    </source>
</reference>
<evidence type="ECO:0000256" key="1">
    <source>
        <dbReference type="ARBA" id="ARBA00023015"/>
    </source>
</evidence>
<dbReference type="PROSITE" id="PS50977">
    <property type="entry name" value="HTH_TETR_2"/>
    <property type="match status" value="1"/>
</dbReference>
<dbReference type="GO" id="GO:0000976">
    <property type="term" value="F:transcription cis-regulatory region binding"/>
    <property type="evidence" value="ECO:0007669"/>
    <property type="project" value="TreeGrafter"/>
</dbReference>
<name>A0A9D0ZLF2_9FIRM</name>
<feature type="domain" description="HTH tetR-type" evidence="5">
    <location>
        <begin position="8"/>
        <end position="68"/>
    </location>
</feature>
<feature type="DNA-binding region" description="H-T-H motif" evidence="4">
    <location>
        <begin position="31"/>
        <end position="50"/>
    </location>
</feature>
<dbReference type="AlphaFoldDB" id="A0A9D0ZLF2"/>
<dbReference type="InterPro" id="IPR050109">
    <property type="entry name" value="HTH-type_TetR-like_transc_reg"/>
</dbReference>
<dbReference type="InterPro" id="IPR036271">
    <property type="entry name" value="Tet_transcr_reg_TetR-rel_C_sf"/>
</dbReference>
<sequence length="217" mass="24688">MARNRHPEQTMERILEEASRLFLQKGFEKTSMQDIMDATGLSKGAIYHHFASKEDILLRIGARMGEENSAALQRVIDDPNLNGAQKLKEVFRVSLHGEQQAAMLRMIPYLLDNPRFLALHMQEIFYLTAPDYIAPILEEGVRDGSIRVERPRAMAEAILVLCDMWINPLLRPASPEEVRERCAAFAAIMRALGLDIFDEEMTRACVEFAAWRAQSAQ</sequence>
<keyword evidence="3" id="KW-0804">Transcription</keyword>
<dbReference type="InterPro" id="IPR023772">
    <property type="entry name" value="DNA-bd_HTH_TetR-type_CS"/>
</dbReference>
<dbReference type="PANTHER" id="PTHR30055:SF234">
    <property type="entry name" value="HTH-TYPE TRANSCRIPTIONAL REGULATOR BETI"/>
    <property type="match status" value="1"/>
</dbReference>
<comment type="caution">
    <text evidence="6">The sequence shown here is derived from an EMBL/GenBank/DDBJ whole genome shotgun (WGS) entry which is preliminary data.</text>
</comment>
<dbReference type="EMBL" id="DVFZ01000068">
    <property type="protein sequence ID" value="HIQ82803.1"/>
    <property type="molecule type" value="Genomic_DNA"/>
</dbReference>
<reference evidence="6" key="2">
    <citation type="journal article" date="2021" name="PeerJ">
        <title>Extensive microbial diversity within the chicken gut microbiome revealed by metagenomics and culture.</title>
        <authorList>
            <person name="Gilroy R."/>
            <person name="Ravi A."/>
            <person name="Getino M."/>
            <person name="Pursley I."/>
            <person name="Horton D.L."/>
            <person name="Alikhan N.F."/>
            <person name="Baker D."/>
            <person name="Gharbi K."/>
            <person name="Hall N."/>
            <person name="Watson M."/>
            <person name="Adriaenssens E.M."/>
            <person name="Foster-Nyarko E."/>
            <person name="Jarju S."/>
            <person name="Secka A."/>
            <person name="Antonio M."/>
            <person name="Oren A."/>
            <person name="Chaudhuri R.R."/>
            <person name="La Ragione R."/>
            <person name="Hildebrand F."/>
            <person name="Pallen M.J."/>
        </authorList>
    </citation>
    <scope>NUCLEOTIDE SEQUENCE</scope>
    <source>
        <strain evidence="6">ChiSjej6B24-2974</strain>
    </source>
</reference>
<evidence type="ECO:0000259" key="5">
    <source>
        <dbReference type="PROSITE" id="PS50977"/>
    </source>
</evidence>
<evidence type="ECO:0000313" key="6">
    <source>
        <dbReference type="EMBL" id="HIQ82803.1"/>
    </source>
</evidence>
<keyword evidence="2 4" id="KW-0238">DNA-binding</keyword>
<dbReference type="PROSITE" id="PS01081">
    <property type="entry name" value="HTH_TETR_1"/>
    <property type="match status" value="1"/>
</dbReference>
<dbReference type="Pfam" id="PF00440">
    <property type="entry name" value="TetR_N"/>
    <property type="match status" value="1"/>
</dbReference>
<dbReference type="GO" id="GO:0003700">
    <property type="term" value="F:DNA-binding transcription factor activity"/>
    <property type="evidence" value="ECO:0007669"/>
    <property type="project" value="TreeGrafter"/>
</dbReference>
<proteinExistence type="predicted"/>
<dbReference type="InterPro" id="IPR001647">
    <property type="entry name" value="HTH_TetR"/>
</dbReference>
<dbReference type="PRINTS" id="PR00455">
    <property type="entry name" value="HTHTETR"/>
</dbReference>
<protein>
    <submittedName>
        <fullName evidence="6">TetR/AcrR family transcriptional regulator</fullName>
    </submittedName>
</protein>
<evidence type="ECO:0000256" key="4">
    <source>
        <dbReference type="PROSITE-ProRule" id="PRU00335"/>
    </source>
</evidence>
<keyword evidence="1" id="KW-0805">Transcription regulation</keyword>
<evidence type="ECO:0000256" key="2">
    <source>
        <dbReference type="ARBA" id="ARBA00023125"/>
    </source>
</evidence>
<gene>
    <name evidence="6" type="ORF">IAA52_06840</name>
</gene>